<name>H3RDU3_PANSE</name>
<sequence length="73" mass="8219">MYEPIGRDATYQSYWSFVDAAMIRYDPMFFDRQAKPCQKANKGGLAGHNAFYGVKDVKARPTVSSMVRAHKAA</sequence>
<dbReference type="KEGG" id="pstw:DSJ_11805"/>
<dbReference type="EMBL" id="CP017581">
    <property type="protein sequence ID" value="ARF49957.1"/>
    <property type="molecule type" value="Genomic_DNA"/>
</dbReference>
<evidence type="ECO:0000313" key="3">
    <source>
        <dbReference type="Proteomes" id="UP000005050"/>
    </source>
</evidence>
<reference evidence="1 4" key="3">
    <citation type="submission" date="2016-10" db="EMBL/GenBank/DDBJ databases">
        <title>Complete Genome Assembly of Pantoea stewartii subsp. stewartii DC283, a Corn Pathogen.</title>
        <authorList>
            <person name="Duong D.A."/>
            <person name="Stevens A.M."/>
            <person name="Jensen R.V."/>
        </authorList>
    </citation>
    <scope>NUCLEOTIDE SEQUENCE [LARGE SCALE GENOMIC DNA]</scope>
    <source>
        <strain evidence="1 4">DC283</strain>
    </source>
</reference>
<dbReference type="Proteomes" id="UP000005050">
    <property type="component" value="Unassembled WGS sequence"/>
</dbReference>
<proteinExistence type="predicted"/>
<evidence type="ECO:0000313" key="2">
    <source>
        <dbReference type="EMBL" id="EHU00286.1"/>
    </source>
</evidence>
<reference evidence="2" key="2">
    <citation type="submission" date="2012-01" db="EMBL/GenBank/DDBJ databases">
        <authorList>
            <person name="Biehl B.S."/>
            <person name="Ding Y."/>
            <person name="Dugan-Rocha S.P."/>
            <person name="Gibbs R.A."/>
            <person name="Glasner J.D."/>
            <person name="Kovar C."/>
            <person name="Muzny D.M."/>
            <person name="Neeno-Eckwall E.C."/>
            <person name="Perna N.T."/>
            <person name="Qin X."/>
            <person name="von Bodman S.B."/>
            <person name="Weinstock G.M."/>
        </authorList>
    </citation>
    <scope>NUCLEOTIDE SEQUENCE</scope>
    <source>
        <strain evidence="2">DC283</strain>
    </source>
</reference>
<protein>
    <submittedName>
        <fullName evidence="2">Uncharacterized protein</fullName>
    </submittedName>
</protein>
<keyword evidence="4" id="KW-1185">Reference proteome</keyword>
<dbReference type="Proteomes" id="UP000192380">
    <property type="component" value="Chromosome"/>
</dbReference>
<evidence type="ECO:0000313" key="1">
    <source>
        <dbReference type="EMBL" id="ARF49957.1"/>
    </source>
</evidence>
<organism evidence="2 3">
    <name type="scientific">Pantoea stewartii subsp. stewartii DC283</name>
    <dbReference type="NCBI Taxonomy" id="660596"/>
    <lineage>
        <taxon>Bacteria</taxon>
        <taxon>Pseudomonadati</taxon>
        <taxon>Pseudomonadota</taxon>
        <taxon>Gammaproteobacteria</taxon>
        <taxon>Enterobacterales</taxon>
        <taxon>Erwiniaceae</taxon>
        <taxon>Pantoea</taxon>
    </lineage>
</organism>
<evidence type="ECO:0000313" key="4">
    <source>
        <dbReference type="Proteomes" id="UP000192380"/>
    </source>
</evidence>
<accession>H3RDU3</accession>
<gene>
    <name evidence="2" type="ORF">CKS_2546</name>
    <name evidence="1" type="ORF">DSJ_11805</name>
</gene>
<dbReference type="AlphaFoldDB" id="H3RDU3"/>
<reference evidence="2 3" key="1">
    <citation type="journal article" date="2012" name="Mol. Microbiol.">
        <title>The genetic and structural basis of two distinct terminal side branch residues in stewartan and amylovoran exopolysaccharides and their potential role in host adaptation.</title>
        <authorList>
            <person name="Wang X."/>
            <person name="Yang F."/>
            <person name="von Bodman S.B."/>
        </authorList>
    </citation>
    <scope>NUCLEOTIDE SEQUENCE [LARGE SCALE GENOMIC DNA]</scope>
    <source>
        <strain evidence="2 3">DC283</strain>
    </source>
</reference>
<dbReference type="EMBL" id="AHIE01000018">
    <property type="protein sequence ID" value="EHU00286.1"/>
    <property type="molecule type" value="Genomic_DNA"/>
</dbReference>